<dbReference type="InterPro" id="IPR010869">
    <property type="entry name" value="DUF1501"/>
</dbReference>
<organism evidence="1 2">
    <name type="scientific">Nannocystis pusilla</name>
    <dbReference type="NCBI Taxonomy" id="889268"/>
    <lineage>
        <taxon>Bacteria</taxon>
        <taxon>Pseudomonadati</taxon>
        <taxon>Myxococcota</taxon>
        <taxon>Polyangia</taxon>
        <taxon>Nannocystales</taxon>
        <taxon>Nannocystaceae</taxon>
        <taxon>Nannocystis</taxon>
    </lineage>
</organism>
<protein>
    <submittedName>
        <fullName evidence="1">DUF1501 domain-containing protein</fullName>
    </submittedName>
</protein>
<name>A0A9X3ELE7_9BACT</name>
<evidence type="ECO:0000313" key="2">
    <source>
        <dbReference type="Proteomes" id="UP001150924"/>
    </source>
</evidence>
<gene>
    <name evidence="1" type="ORF">OV079_09630</name>
</gene>
<sequence>MSASRRHFLVTTAAGLGALAVPKASRAAPAEPRFLLVVFARGAWDVTFCLDPKAPPGCDVPTGEVTRWPSGVRALTSAERPSIRAFFDAHAPRAAIVNGIWIGSVAHVPSRVRILTGTRSERNPDVAAIFAAETAGRQPGLALPYVDLGGGAYAGPLASFMGRVGNTNQLVTLLNRAKAFRAAAKGKTQPGFEFTEAEQAALAKFVAGRADAEQQGKSGPEAQTLAGFRASLDRAEALRRDPQLRAMAVGTATSLAQQGELAVAMFKGGVSAAAFLDSRLDWDTHDSIADQGTAHEQLFAKLGTIARRLEEAGLLARTTVAVLSEFTRTPKLNSQPEPGKDHWPLTSALLFGGGVRAGVYGATDDKLGAMRVRMDDGAPTDSGRLLQFDNFAAGLLEHLGAPSGRWIANAEPFRGPFA</sequence>
<keyword evidence="2" id="KW-1185">Reference proteome</keyword>
<dbReference type="Proteomes" id="UP001150924">
    <property type="component" value="Unassembled WGS sequence"/>
</dbReference>
<dbReference type="InterPro" id="IPR006311">
    <property type="entry name" value="TAT_signal"/>
</dbReference>
<dbReference type="AlphaFoldDB" id="A0A9X3ELE7"/>
<dbReference type="EMBL" id="JAPNKE010000002">
    <property type="protein sequence ID" value="MCY1005821.1"/>
    <property type="molecule type" value="Genomic_DNA"/>
</dbReference>
<dbReference type="Pfam" id="PF07394">
    <property type="entry name" value="DUF1501"/>
    <property type="match status" value="1"/>
</dbReference>
<reference evidence="1" key="1">
    <citation type="submission" date="2022-11" db="EMBL/GenBank/DDBJ databases">
        <title>Minimal conservation of predation-associated metabolite biosynthetic gene clusters underscores biosynthetic potential of Myxococcota including descriptions for ten novel species: Archangium lansinium sp. nov., Myxococcus landrumus sp. nov., Nannocystis bai.</title>
        <authorList>
            <person name="Ahearne A."/>
            <person name="Stevens C."/>
            <person name="Phillips K."/>
        </authorList>
    </citation>
    <scope>NUCLEOTIDE SEQUENCE</scope>
    <source>
        <strain evidence="1">Na p29</strain>
    </source>
</reference>
<comment type="caution">
    <text evidence="1">The sequence shown here is derived from an EMBL/GenBank/DDBJ whole genome shotgun (WGS) entry which is preliminary data.</text>
</comment>
<dbReference type="PANTHER" id="PTHR43737:SF1">
    <property type="entry name" value="DUF1501 DOMAIN-CONTAINING PROTEIN"/>
    <property type="match status" value="1"/>
</dbReference>
<dbReference type="PROSITE" id="PS51318">
    <property type="entry name" value="TAT"/>
    <property type="match status" value="1"/>
</dbReference>
<proteinExistence type="predicted"/>
<dbReference type="RefSeq" id="WP_267767673.1">
    <property type="nucleotide sequence ID" value="NZ_JAPNKE010000002.1"/>
</dbReference>
<dbReference type="PANTHER" id="PTHR43737">
    <property type="entry name" value="BLL7424 PROTEIN"/>
    <property type="match status" value="1"/>
</dbReference>
<evidence type="ECO:0000313" key="1">
    <source>
        <dbReference type="EMBL" id="MCY1005821.1"/>
    </source>
</evidence>
<accession>A0A9X3ELE7</accession>